<evidence type="ECO:0000256" key="1">
    <source>
        <dbReference type="ARBA" id="ARBA00022614"/>
    </source>
</evidence>
<dbReference type="InterPro" id="IPR042197">
    <property type="entry name" value="Apaf_helical"/>
</dbReference>
<dbReference type="PANTHER" id="PTHR11017">
    <property type="entry name" value="LEUCINE-RICH REPEAT-CONTAINING PROTEIN"/>
    <property type="match status" value="1"/>
</dbReference>
<dbReference type="InterPro" id="IPR032675">
    <property type="entry name" value="LRR_dom_sf"/>
</dbReference>
<dbReference type="SUPFAM" id="SSF52200">
    <property type="entry name" value="Toll/Interleukin receptor TIR domain"/>
    <property type="match status" value="1"/>
</dbReference>
<evidence type="ECO:0000256" key="3">
    <source>
        <dbReference type="ARBA" id="ARBA00022821"/>
    </source>
</evidence>
<accession>A0A1S4CGG3</accession>
<dbReference type="InterPro" id="IPR002182">
    <property type="entry name" value="NB-ARC"/>
</dbReference>
<dbReference type="InterPro" id="IPR000157">
    <property type="entry name" value="TIR_dom"/>
</dbReference>
<evidence type="ECO:0000313" key="6">
    <source>
        <dbReference type="RefSeq" id="XP_016500272.1"/>
    </source>
</evidence>
<dbReference type="InterPro" id="IPR058192">
    <property type="entry name" value="WHD_ROQ1-like"/>
</dbReference>
<dbReference type="Gene3D" id="3.40.50.300">
    <property type="entry name" value="P-loop containing nucleotide triphosphate hydrolases"/>
    <property type="match status" value="1"/>
</dbReference>
<dbReference type="AlphaFoldDB" id="A0A1S4CGG3"/>
<dbReference type="FunFam" id="3.40.50.10140:FF:000007">
    <property type="entry name" value="Disease resistance protein (TIR-NBS-LRR class)"/>
    <property type="match status" value="1"/>
</dbReference>
<dbReference type="InterPro" id="IPR003593">
    <property type="entry name" value="AAA+_ATPase"/>
</dbReference>
<sequence length="792" mass="90549">MDTQLVRGESSTSSHFSYDVFLSFRGEDTRKTFTGHLYSKLCDVGINTFIDDEELRKGDVISSKLEKAIEGSRISIIVFSRNYASSSWCLNELVKILECKEKLKQMVLPIFYDVDPSEVRKQTGLFGEALAKHKERPFGAQRAEKWRAALTEAANLSGWDLQNVADGHESKFIEKIIQQVLQEVNQTPLDVAWHPVGVDSRVKDIELLLQNECEDGVRMIGIHGVGGIGKTTLAKAIYNQMFRLFDSSCFLSDVRSEAEEFGLVKLQEKLLQQVLKNKDIKVGNVAQGINLIKARLESKKVLIILDDVDHRNQLESLTRERSWFGSGSLIITTTRDKRLLCRFGEKERYEAKLLNDDEAMLLFCWHAFDSHFPPEDYVNLARDIIRYSGRLPLALVTLGSHLQGSSIEEWGYEFKKLKSIPHCDIQKILKISFDGLDDETQTVFLDIACAFHGFYEQEVTEMVNACGFHAKSAIATLVQKHLLQRSWNILGMHDLVRDMGREVVRMESARDPGKRSRLFIPQEVRDVLQGNKGSKKVEVLKVDQLAFEGLHLSTKAFKKMKNLRVLMMDELHISGDFELLSKELRWLSWKRCPLKCIPSNFPAVNLVVLDMRGSDIQEFQLNLQNPFNEGFFNAPARAFQSKQQQDQLDVEIFLECKEIPEWCRNQVTASSMCLTIPTHNNDEYNFLGMVLWFVIDSLDAAPYPCHRISIAHKETVIVPWKYSLHEAFDGHRDIAYIRLLMALNERFDGEMIKGGERIEAWSEEVTVKKIGIHLLYLDQHGNVISLPGDVIQ</sequence>
<dbReference type="GO" id="GO:0006952">
    <property type="term" value="P:defense response"/>
    <property type="evidence" value="ECO:0007669"/>
    <property type="project" value="UniProtKB-KW"/>
</dbReference>
<dbReference type="Pfam" id="PF00931">
    <property type="entry name" value="NB-ARC"/>
    <property type="match status" value="1"/>
</dbReference>
<dbReference type="SMART" id="SM00382">
    <property type="entry name" value="AAA"/>
    <property type="match status" value="1"/>
</dbReference>
<dbReference type="InterPro" id="IPR044974">
    <property type="entry name" value="Disease_R_plants"/>
</dbReference>
<dbReference type="Gene3D" id="3.80.10.10">
    <property type="entry name" value="Ribonuclease Inhibitor"/>
    <property type="match status" value="1"/>
</dbReference>
<name>A0A1S4CGG3_TOBAC</name>
<dbReference type="Pfam" id="PF01582">
    <property type="entry name" value="TIR"/>
    <property type="match status" value="1"/>
</dbReference>
<feature type="domain" description="TIR" evidence="5">
    <location>
        <begin position="16"/>
        <end position="184"/>
    </location>
</feature>
<dbReference type="RefSeq" id="XP_016500272.1">
    <property type="nucleotide sequence ID" value="XM_016644786.1"/>
</dbReference>
<dbReference type="PROSITE" id="PS50104">
    <property type="entry name" value="TIR"/>
    <property type="match status" value="1"/>
</dbReference>
<dbReference type="Pfam" id="PF23282">
    <property type="entry name" value="WHD_ROQ1"/>
    <property type="match status" value="1"/>
</dbReference>
<dbReference type="Gene3D" id="3.40.50.10140">
    <property type="entry name" value="Toll/interleukin-1 receptor homology (TIR) domain"/>
    <property type="match status" value="1"/>
</dbReference>
<dbReference type="GO" id="GO:0007165">
    <property type="term" value="P:signal transduction"/>
    <property type="evidence" value="ECO:0007669"/>
    <property type="project" value="InterPro"/>
</dbReference>
<dbReference type="SUPFAM" id="SSF46785">
    <property type="entry name" value="Winged helix' DNA-binding domain"/>
    <property type="match status" value="1"/>
</dbReference>
<dbReference type="GO" id="GO:0043531">
    <property type="term" value="F:ADP binding"/>
    <property type="evidence" value="ECO:0007669"/>
    <property type="project" value="InterPro"/>
</dbReference>
<dbReference type="PANTHER" id="PTHR11017:SF479">
    <property type="entry name" value="DISEASE RESISTANCE PROTEIN (TIR-NBS-LRR CLASS) FAMILY"/>
    <property type="match status" value="1"/>
</dbReference>
<keyword evidence="4" id="KW-0520">NAD</keyword>
<gene>
    <name evidence="6" type="primary">LOC107818721</name>
</gene>
<reference evidence="6" key="1">
    <citation type="submission" date="2025-08" db="UniProtKB">
        <authorList>
            <consortium name="RefSeq"/>
        </authorList>
    </citation>
    <scope>IDENTIFICATION</scope>
</reference>
<dbReference type="PRINTS" id="PR00364">
    <property type="entry name" value="DISEASERSIST"/>
</dbReference>
<dbReference type="SMART" id="SM00255">
    <property type="entry name" value="TIR"/>
    <property type="match status" value="1"/>
</dbReference>
<evidence type="ECO:0000256" key="2">
    <source>
        <dbReference type="ARBA" id="ARBA00022737"/>
    </source>
</evidence>
<protein>
    <submittedName>
        <fullName evidence="6">TMV resistance protein N isoform X4</fullName>
    </submittedName>
</protein>
<dbReference type="InterPro" id="IPR027417">
    <property type="entry name" value="P-loop_NTPase"/>
</dbReference>
<evidence type="ECO:0000259" key="5">
    <source>
        <dbReference type="PROSITE" id="PS50104"/>
    </source>
</evidence>
<dbReference type="SUPFAM" id="SSF52540">
    <property type="entry name" value="P-loop containing nucleoside triphosphate hydrolases"/>
    <property type="match status" value="1"/>
</dbReference>
<keyword evidence="1" id="KW-0433">Leucine-rich repeat</keyword>
<dbReference type="SUPFAM" id="SSF52058">
    <property type="entry name" value="L domain-like"/>
    <property type="match status" value="1"/>
</dbReference>
<dbReference type="InterPro" id="IPR035897">
    <property type="entry name" value="Toll_tir_struct_dom_sf"/>
</dbReference>
<keyword evidence="2" id="KW-0677">Repeat</keyword>
<organism evidence="6">
    <name type="scientific">Nicotiana tabacum</name>
    <name type="common">Common tobacco</name>
    <dbReference type="NCBI Taxonomy" id="4097"/>
    <lineage>
        <taxon>Eukaryota</taxon>
        <taxon>Viridiplantae</taxon>
        <taxon>Streptophyta</taxon>
        <taxon>Embryophyta</taxon>
        <taxon>Tracheophyta</taxon>
        <taxon>Spermatophyta</taxon>
        <taxon>Magnoliopsida</taxon>
        <taxon>eudicotyledons</taxon>
        <taxon>Gunneridae</taxon>
        <taxon>Pentapetalae</taxon>
        <taxon>asterids</taxon>
        <taxon>lamiids</taxon>
        <taxon>Solanales</taxon>
        <taxon>Solanaceae</taxon>
        <taxon>Nicotianoideae</taxon>
        <taxon>Nicotianeae</taxon>
        <taxon>Nicotiana</taxon>
    </lineage>
</organism>
<proteinExistence type="predicted"/>
<dbReference type="Gene3D" id="1.10.8.430">
    <property type="entry name" value="Helical domain of apoptotic protease-activating factors"/>
    <property type="match status" value="1"/>
</dbReference>
<keyword evidence="3" id="KW-0611">Plant defense</keyword>
<dbReference type="OrthoDB" id="2018313at2759"/>
<evidence type="ECO:0000256" key="4">
    <source>
        <dbReference type="ARBA" id="ARBA00023027"/>
    </source>
</evidence>
<dbReference type="InterPro" id="IPR036390">
    <property type="entry name" value="WH_DNA-bd_sf"/>
</dbReference>